<feature type="domain" description="NADH:flavin oxidoreductase/NADH oxidase N-terminal" evidence="4">
    <location>
        <begin position="5"/>
        <end position="337"/>
    </location>
</feature>
<evidence type="ECO:0000256" key="1">
    <source>
        <dbReference type="ARBA" id="ARBA00001917"/>
    </source>
</evidence>
<dbReference type="CDD" id="cd02933">
    <property type="entry name" value="OYE_like_FMN"/>
    <property type="match status" value="1"/>
</dbReference>
<comment type="similarity">
    <text evidence="2">Belongs to the NADH:flavin oxidoreductase/NADH oxidase family.</text>
</comment>
<evidence type="ECO:0000259" key="4">
    <source>
        <dbReference type="Pfam" id="PF00724"/>
    </source>
</evidence>
<dbReference type="InterPro" id="IPR013785">
    <property type="entry name" value="Aldolase_TIM"/>
</dbReference>
<dbReference type="InterPro" id="IPR045247">
    <property type="entry name" value="Oye-like"/>
</dbReference>
<dbReference type="Gene3D" id="3.20.20.70">
    <property type="entry name" value="Aldolase class I"/>
    <property type="match status" value="1"/>
</dbReference>
<dbReference type="STRING" id="1826909.A5893_11885"/>
<protein>
    <submittedName>
        <fullName evidence="5">Alkene reductase</fullName>
    </submittedName>
</protein>
<dbReference type="AlphaFoldDB" id="A0A179DE40"/>
<dbReference type="InterPro" id="IPR001155">
    <property type="entry name" value="OxRdtase_FMN_N"/>
</dbReference>
<dbReference type="EMBL" id="LWHJ01000029">
    <property type="protein sequence ID" value="OAQ38743.1"/>
    <property type="molecule type" value="Genomic_DNA"/>
</dbReference>
<dbReference type="GO" id="GO:0010181">
    <property type="term" value="F:FMN binding"/>
    <property type="evidence" value="ECO:0007669"/>
    <property type="project" value="InterPro"/>
</dbReference>
<dbReference type="PANTHER" id="PTHR22893:SF91">
    <property type="entry name" value="NADPH DEHYDROGENASE 2-RELATED"/>
    <property type="match status" value="1"/>
</dbReference>
<comment type="cofactor">
    <cofactor evidence="1">
        <name>FMN</name>
        <dbReference type="ChEBI" id="CHEBI:58210"/>
    </cofactor>
</comment>
<proteinExistence type="inferred from homology"/>
<dbReference type="SUPFAM" id="SSF51395">
    <property type="entry name" value="FMN-linked oxidoreductases"/>
    <property type="match status" value="1"/>
</dbReference>
<dbReference type="GO" id="GO:0005829">
    <property type="term" value="C:cytosol"/>
    <property type="evidence" value="ECO:0007669"/>
    <property type="project" value="UniProtKB-ARBA"/>
</dbReference>
<organism evidence="5 6">
    <name type="scientific">Pedobacter psychrophilus</name>
    <dbReference type="NCBI Taxonomy" id="1826909"/>
    <lineage>
        <taxon>Bacteria</taxon>
        <taxon>Pseudomonadati</taxon>
        <taxon>Bacteroidota</taxon>
        <taxon>Sphingobacteriia</taxon>
        <taxon>Sphingobacteriales</taxon>
        <taxon>Sphingobacteriaceae</taxon>
        <taxon>Pedobacter</taxon>
    </lineage>
</organism>
<keyword evidence="3" id="KW-0560">Oxidoreductase</keyword>
<evidence type="ECO:0000313" key="5">
    <source>
        <dbReference type="EMBL" id="OAQ38743.1"/>
    </source>
</evidence>
<reference evidence="5 6" key="1">
    <citation type="submission" date="2016-04" db="EMBL/GenBank/DDBJ databases">
        <authorList>
            <person name="Evans L.H."/>
            <person name="Alamgir A."/>
            <person name="Owens N."/>
            <person name="Weber N.D."/>
            <person name="Virtaneva K."/>
            <person name="Barbian K."/>
            <person name="Babar A."/>
            <person name="Rosenke K."/>
        </authorList>
    </citation>
    <scope>NUCLEOTIDE SEQUENCE [LARGE SCALE GENOMIC DNA]</scope>
    <source>
        <strain evidence="5 6">CCM 8644</strain>
    </source>
</reference>
<evidence type="ECO:0000256" key="2">
    <source>
        <dbReference type="ARBA" id="ARBA00005979"/>
    </source>
</evidence>
<dbReference type="OrthoDB" id="9772736at2"/>
<evidence type="ECO:0000313" key="6">
    <source>
        <dbReference type="Proteomes" id="UP000078459"/>
    </source>
</evidence>
<reference evidence="5 6" key="2">
    <citation type="submission" date="2016-06" db="EMBL/GenBank/DDBJ databases">
        <title>Pedobacter psychrophilus sp. nov., isolated from Antarctic fragmentary rock.</title>
        <authorList>
            <person name="Svec P."/>
        </authorList>
    </citation>
    <scope>NUCLEOTIDE SEQUENCE [LARGE SCALE GENOMIC DNA]</scope>
    <source>
        <strain evidence="5 6">CCM 8644</strain>
    </source>
</reference>
<dbReference type="FunFam" id="3.20.20.70:FF:000059">
    <property type="entry name" value="N-ethylmaleimide reductase, FMN-linked"/>
    <property type="match status" value="1"/>
</dbReference>
<dbReference type="Proteomes" id="UP000078459">
    <property type="component" value="Unassembled WGS sequence"/>
</dbReference>
<name>A0A179DE40_9SPHI</name>
<accession>A0A179DE40</accession>
<evidence type="ECO:0000256" key="3">
    <source>
        <dbReference type="ARBA" id="ARBA00023002"/>
    </source>
</evidence>
<comment type="caution">
    <text evidence="5">The sequence shown here is derived from an EMBL/GenBank/DDBJ whole genome shotgun (WGS) entry which is preliminary data.</text>
</comment>
<dbReference type="RefSeq" id="WP_068822896.1">
    <property type="nucleotide sequence ID" value="NZ_LWHJ01000029.1"/>
</dbReference>
<keyword evidence="6" id="KW-1185">Reference proteome</keyword>
<sequence length="361" mass="40278">MANPLFENYQLSKIELKNKAVMAPMTRSRAVEHNIPNELMAEYYGQRASAGLIITEGTSPSANGLGYPRIPAMYNQHHVDGWKLTTDAVHKKAGKIFLQLMHCGRIAHHLNLPEGAEVLAPSAIIAEGQMYTDKEGMKENDLPKEMSTNEVHEAIEEYVNASKLAVEAGFDGVEIHGANGYLVEQFLNPNSNNRKDEYGGSLHNRSKFLLEIVEKSIEAIGAEKVGIRLSPNGAFNDMRAYPEMEETYDYLAKELNKLGLVYIHLLDHSAMGSTELPDNVRINIRENFEGTLILCGNFDDKKAAEALENKSADLIAFGRPYLANPDLLERYKAGAKLNEPDMDTFYTPGEKGYTDYPFMDK</sequence>
<dbReference type="PANTHER" id="PTHR22893">
    <property type="entry name" value="NADH OXIDOREDUCTASE-RELATED"/>
    <property type="match status" value="1"/>
</dbReference>
<gene>
    <name evidence="5" type="ORF">A5893_11885</name>
</gene>
<dbReference type="GO" id="GO:0016628">
    <property type="term" value="F:oxidoreductase activity, acting on the CH-CH group of donors, NAD or NADP as acceptor"/>
    <property type="evidence" value="ECO:0007669"/>
    <property type="project" value="UniProtKB-ARBA"/>
</dbReference>
<dbReference type="Pfam" id="PF00724">
    <property type="entry name" value="Oxidored_FMN"/>
    <property type="match status" value="1"/>
</dbReference>